<dbReference type="Gene3D" id="3.40.50.150">
    <property type="entry name" value="Vaccinia Virus protein VP39"/>
    <property type="match status" value="1"/>
</dbReference>
<dbReference type="STRING" id="1503.CLPU_18c00410"/>
<dbReference type="AlphaFoldDB" id="A0A0L0W770"/>
<dbReference type="GO" id="GO:0032259">
    <property type="term" value="P:methylation"/>
    <property type="evidence" value="ECO:0007669"/>
    <property type="project" value="UniProtKB-KW"/>
</dbReference>
<organism evidence="5 6">
    <name type="scientific">Gottschalkia purinilytica</name>
    <name type="common">Clostridium purinilyticum</name>
    <dbReference type="NCBI Taxonomy" id="1503"/>
    <lineage>
        <taxon>Bacteria</taxon>
        <taxon>Bacillati</taxon>
        <taxon>Bacillota</taxon>
        <taxon>Tissierellia</taxon>
        <taxon>Tissierellales</taxon>
        <taxon>Gottschalkiaceae</taxon>
        <taxon>Gottschalkia</taxon>
    </lineage>
</organism>
<keyword evidence="3" id="KW-0949">S-adenosyl-L-methionine</keyword>
<accession>A0A0L0W770</accession>
<dbReference type="PANTHER" id="PTHR43464:SF19">
    <property type="entry name" value="UBIQUINONE BIOSYNTHESIS O-METHYLTRANSFERASE, MITOCHONDRIAL"/>
    <property type="match status" value="1"/>
</dbReference>
<dbReference type="RefSeq" id="WP_050356330.1">
    <property type="nucleotide sequence ID" value="NZ_LGSS01000018.1"/>
</dbReference>
<dbReference type="Proteomes" id="UP000037267">
    <property type="component" value="Unassembled WGS sequence"/>
</dbReference>
<protein>
    <submittedName>
        <fullName evidence="5">Tellurite resistance protein TehB</fullName>
    </submittedName>
</protein>
<comment type="caution">
    <text evidence="5">The sequence shown here is derived from an EMBL/GenBank/DDBJ whole genome shotgun (WGS) entry which is preliminary data.</text>
</comment>
<dbReference type="OrthoDB" id="9772751at2"/>
<evidence type="ECO:0000313" key="6">
    <source>
        <dbReference type="Proteomes" id="UP000037267"/>
    </source>
</evidence>
<dbReference type="GO" id="GO:0008168">
    <property type="term" value="F:methyltransferase activity"/>
    <property type="evidence" value="ECO:0007669"/>
    <property type="project" value="UniProtKB-KW"/>
</dbReference>
<keyword evidence="2" id="KW-0808">Transferase</keyword>
<keyword evidence="1" id="KW-0489">Methyltransferase</keyword>
<evidence type="ECO:0000256" key="2">
    <source>
        <dbReference type="ARBA" id="ARBA00022679"/>
    </source>
</evidence>
<dbReference type="EMBL" id="LGSS01000018">
    <property type="protein sequence ID" value="KNF07359.1"/>
    <property type="molecule type" value="Genomic_DNA"/>
</dbReference>
<dbReference type="PANTHER" id="PTHR43464">
    <property type="entry name" value="METHYLTRANSFERASE"/>
    <property type="match status" value="1"/>
</dbReference>
<name>A0A0L0W770_GOTPU</name>
<dbReference type="Pfam" id="PF03848">
    <property type="entry name" value="TehB"/>
    <property type="match status" value="1"/>
</dbReference>
<dbReference type="InterPro" id="IPR029063">
    <property type="entry name" value="SAM-dependent_MTases_sf"/>
</dbReference>
<dbReference type="CDD" id="cd02440">
    <property type="entry name" value="AdoMet_MTases"/>
    <property type="match status" value="1"/>
</dbReference>
<dbReference type="InterPro" id="IPR015985">
    <property type="entry name" value="TehB-like_dom"/>
</dbReference>
<evidence type="ECO:0000256" key="3">
    <source>
        <dbReference type="ARBA" id="ARBA00022691"/>
    </source>
</evidence>
<evidence type="ECO:0000256" key="1">
    <source>
        <dbReference type="ARBA" id="ARBA00022603"/>
    </source>
</evidence>
<reference evidence="6" key="1">
    <citation type="submission" date="2015-07" db="EMBL/GenBank/DDBJ databases">
        <title>Draft genome sequence of the purine-degrading Gottschalkia purinilyticum DSM 1384 (formerly Clostridium purinilyticum).</title>
        <authorList>
            <person name="Poehlein A."/>
            <person name="Schiel-Bengelsdorf B."/>
            <person name="Bengelsdorf F.R."/>
            <person name="Daniel R."/>
            <person name="Duerre P."/>
        </authorList>
    </citation>
    <scope>NUCLEOTIDE SEQUENCE [LARGE SCALE GENOMIC DNA]</scope>
    <source>
        <strain evidence="6">DSM 1384</strain>
    </source>
</reference>
<evidence type="ECO:0000259" key="4">
    <source>
        <dbReference type="Pfam" id="PF03848"/>
    </source>
</evidence>
<keyword evidence="6" id="KW-1185">Reference proteome</keyword>
<dbReference type="SUPFAM" id="SSF53335">
    <property type="entry name" value="S-adenosyl-L-methionine-dependent methyltransferases"/>
    <property type="match status" value="1"/>
</dbReference>
<feature type="domain" description="Tellurite resistance methyltransferase TehB-like" evidence="4">
    <location>
        <begin position="45"/>
        <end position="191"/>
    </location>
</feature>
<evidence type="ECO:0000313" key="5">
    <source>
        <dbReference type="EMBL" id="KNF07359.1"/>
    </source>
</evidence>
<sequence>MEKVKEWYEDETFGAFWEKGYRDKSVSTMGGPSVEIYEILPFLPKGARVLDLGCGEGRNSIYLAQNGCKVTCIDHSEHAVEKIKLASKDLGLDVDARVGDLSKIETLGISGKYDLIMAHGVLYYLTNEQWKSLLNVLKESTVDGGFNIYTLFIFSDEYPALDEIVSAGYKFSFEPEELKEFYQDWNIFRYDMYVKWDKHPNIPVHVHPIEKLIACKGKDVPKYNLKSLYVEDSSLTRERFDEVEIGINEKDLIEDIGKPILIDEIDFKGNMVGCNDYIESKYVLRDLFYGNYGFQFINDELRGKYIYNTEPSRLVKEGA</sequence>
<gene>
    <name evidence="5" type="primary">tehB</name>
    <name evidence="5" type="ORF">CLPU_18c00410</name>
</gene>
<proteinExistence type="predicted"/>